<dbReference type="AlphaFoldDB" id="A0A151Z3A0"/>
<dbReference type="GO" id="GO:0140662">
    <property type="term" value="F:ATP-dependent protein folding chaperone"/>
    <property type="evidence" value="ECO:0007669"/>
    <property type="project" value="InterPro"/>
</dbReference>
<keyword evidence="8" id="KW-1185">Reference proteome</keyword>
<dbReference type="OrthoDB" id="19541at2759"/>
<proteinExistence type="inferred from homology"/>
<dbReference type="GO" id="GO:0005524">
    <property type="term" value="F:ATP binding"/>
    <property type="evidence" value="ECO:0007669"/>
    <property type="project" value="UniProtKB-KW"/>
</dbReference>
<sequence>MNYISIYSIEKILSTSLGPKGLDKLINRQYKVYNDEGDLEYRNEIIITNDGFTILKNIDIKDPILDILKNLSNSIDSKVGDGTTSGIILACQLIRNGQMLLTMNYHPNLVIKGYQLSMNKCKEVLDANALDFSVMENGDTKILDKIISTTLSSKILSNYLHSFTRICKDILSSLQKIPNRKHHCNYINYFKFLGGSISDTKLLKGTLYKVNSANSNWGIITHLNKNILSSEIQCKVISNCPLDFSDLLSKDLNKMVTMGRDYSQTFFNDKSQLEQTRITDYIKSIRNQEDSQPGYIIILSSCTSVSIQIQKMLSDNGIVIVYSLSEDKLLKCLDQSIVTLKQVEYNNEIYLQLEKKELDECISLILRGPTVYTIDEIQRSLNDAISILSLSTGSDKCKIISGGGSIEFELVLALEKYTQDLLKESIQNSKLCRVIKMFSQSLESIPKLLISNAGYDHVNLLDNIYSLHRKSTLEYRHYAIDLTSGLPTNMLDHGVIEILNSKKLSLQMIIDTVFSA</sequence>
<keyword evidence="3 6" id="KW-0067">ATP-binding</keyword>
<dbReference type="SUPFAM" id="SSF48592">
    <property type="entry name" value="GroEL equatorial domain-like"/>
    <property type="match status" value="1"/>
</dbReference>
<comment type="function">
    <text evidence="5">Molecular chaperone; assists the folding of proteins upon ATP hydrolysis. Known to play a role, in vitro, in the folding of actin and tubulin.</text>
</comment>
<gene>
    <name evidence="7" type="ORF">DLAC_11119</name>
</gene>
<dbReference type="Gene3D" id="1.10.560.10">
    <property type="entry name" value="GroEL-like equatorial domain"/>
    <property type="match status" value="1"/>
</dbReference>
<dbReference type="Gene3D" id="3.30.260.10">
    <property type="entry name" value="TCP-1-like chaperonin intermediate domain"/>
    <property type="match status" value="1"/>
</dbReference>
<dbReference type="InterPro" id="IPR027413">
    <property type="entry name" value="GROEL-like_equatorial_sf"/>
</dbReference>
<dbReference type="OMA" id="TILIWEP"/>
<evidence type="ECO:0000256" key="6">
    <source>
        <dbReference type="RuleBase" id="RU004187"/>
    </source>
</evidence>
<accession>A0A151Z3A0</accession>
<name>A0A151Z3A0_TIELA</name>
<dbReference type="InterPro" id="IPR017998">
    <property type="entry name" value="Chaperone_TCP-1"/>
</dbReference>
<dbReference type="InterPro" id="IPR027410">
    <property type="entry name" value="TCP-1-like_intermed_sf"/>
</dbReference>
<dbReference type="Proteomes" id="UP000076078">
    <property type="component" value="Unassembled WGS sequence"/>
</dbReference>
<evidence type="ECO:0000313" key="7">
    <source>
        <dbReference type="EMBL" id="KYQ88418.1"/>
    </source>
</evidence>
<reference evidence="7 8" key="1">
    <citation type="submission" date="2015-12" db="EMBL/GenBank/DDBJ databases">
        <title>Dictyostelia acquired genes for synthesis and detection of signals that induce cell-type specialization by lateral gene transfer from prokaryotes.</title>
        <authorList>
            <person name="Gloeckner G."/>
            <person name="Schaap P."/>
        </authorList>
    </citation>
    <scope>NUCLEOTIDE SEQUENCE [LARGE SCALE GENOMIC DNA]</scope>
    <source>
        <strain evidence="7 8">TK</strain>
    </source>
</reference>
<dbReference type="SUPFAM" id="SSF54849">
    <property type="entry name" value="GroEL-intermediate domain like"/>
    <property type="match status" value="1"/>
</dbReference>
<evidence type="ECO:0000313" key="8">
    <source>
        <dbReference type="Proteomes" id="UP000076078"/>
    </source>
</evidence>
<organism evidence="7 8">
    <name type="scientific">Tieghemostelium lacteum</name>
    <name type="common">Slime mold</name>
    <name type="synonym">Dictyostelium lacteum</name>
    <dbReference type="NCBI Taxonomy" id="361077"/>
    <lineage>
        <taxon>Eukaryota</taxon>
        <taxon>Amoebozoa</taxon>
        <taxon>Evosea</taxon>
        <taxon>Eumycetozoa</taxon>
        <taxon>Dictyostelia</taxon>
        <taxon>Dictyosteliales</taxon>
        <taxon>Raperosteliaceae</taxon>
        <taxon>Tieghemostelium</taxon>
    </lineage>
</organism>
<dbReference type="EMBL" id="LODT01000051">
    <property type="protein sequence ID" value="KYQ88418.1"/>
    <property type="molecule type" value="Genomic_DNA"/>
</dbReference>
<evidence type="ECO:0000256" key="5">
    <source>
        <dbReference type="ARBA" id="ARBA00024677"/>
    </source>
</evidence>
<dbReference type="Pfam" id="PF00118">
    <property type="entry name" value="Cpn60_TCP1"/>
    <property type="match status" value="1"/>
</dbReference>
<dbReference type="PRINTS" id="PR00304">
    <property type="entry name" value="TCOMPLEXTCP1"/>
</dbReference>
<comment type="caution">
    <text evidence="7">The sequence shown here is derived from an EMBL/GenBank/DDBJ whole genome shotgun (WGS) entry which is preliminary data.</text>
</comment>
<dbReference type="InParanoid" id="A0A151Z3A0"/>
<comment type="similarity">
    <text evidence="1 6">Belongs to the TCP-1 chaperonin family.</text>
</comment>
<dbReference type="PANTHER" id="PTHR11353">
    <property type="entry name" value="CHAPERONIN"/>
    <property type="match status" value="1"/>
</dbReference>
<protein>
    <submittedName>
        <fullName evidence="7">Uncharacterized protein</fullName>
    </submittedName>
</protein>
<evidence type="ECO:0000256" key="4">
    <source>
        <dbReference type="ARBA" id="ARBA00023186"/>
    </source>
</evidence>
<dbReference type="InterPro" id="IPR002423">
    <property type="entry name" value="Cpn60/GroEL/TCP-1"/>
</dbReference>
<evidence type="ECO:0000256" key="1">
    <source>
        <dbReference type="ARBA" id="ARBA00008020"/>
    </source>
</evidence>
<dbReference type="STRING" id="361077.A0A151Z3A0"/>
<dbReference type="Gene3D" id="3.50.7.10">
    <property type="entry name" value="GroEL"/>
    <property type="match status" value="1"/>
</dbReference>
<evidence type="ECO:0000256" key="2">
    <source>
        <dbReference type="ARBA" id="ARBA00022741"/>
    </source>
</evidence>
<dbReference type="FunCoup" id="A0A151Z3A0">
    <property type="interactions" value="455"/>
</dbReference>
<dbReference type="InterPro" id="IPR027409">
    <property type="entry name" value="GroEL-like_apical_dom_sf"/>
</dbReference>
<keyword evidence="2 6" id="KW-0547">Nucleotide-binding</keyword>
<evidence type="ECO:0000256" key="3">
    <source>
        <dbReference type="ARBA" id="ARBA00022840"/>
    </source>
</evidence>
<keyword evidence="4 6" id="KW-0143">Chaperone</keyword>